<evidence type="ECO:0000313" key="1">
    <source>
        <dbReference type="EMBL" id="KAK2947894.1"/>
    </source>
</evidence>
<accession>A0ABQ9X931</accession>
<comment type="caution">
    <text evidence="1">The sequence shown here is derived from an EMBL/GenBank/DDBJ whole genome shotgun (WGS) entry which is preliminary data.</text>
</comment>
<proteinExistence type="predicted"/>
<reference evidence="1 2" key="1">
    <citation type="journal article" date="2022" name="bioRxiv">
        <title>Genomics of Preaxostyla Flagellates Illuminates Evolutionary Transitions and the Path Towards Mitochondrial Loss.</title>
        <authorList>
            <person name="Novak L.V.F."/>
            <person name="Treitli S.C."/>
            <person name="Pyrih J."/>
            <person name="Halakuc P."/>
            <person name="Pipaliya S.V."/>
            <person name="Vacek V."/>
            <person name="Brzon O."/>
            <person name="Soukal P."/>
            <person name="Eme L."/>
            <person name="Dacks J.B."/>
            <person name="Karnkowska A."/>
            <person name="Elias M."/>
            <person name="Hampl V."/>
        </authorList>
    </citation>
    <scope>NUCLEOTIDE SEQUENCE [LARGE SCALE GENOMIC DNA]</scope>
    <source>
        <strain evidence="1">NAU3</strain>
        <tissue evidence="1">Gut</tissue>
    </source>
</reference>
<gene>
    <name evidence="1" type="ORF">BLNAU_17121</name>
</gene>
<dbReference type="EMBL" id="JARBJD010000188">
    <property type="protein sequence ID" value="KAK2947894.1"/>
    <property type="molecule type" value="Genomic_DNA"/>
</dbReference>
<organism evidence="1 2">
    <name type="scientific">Blattamonas nauphoetae</name>
    <dbReference type="NCBI Taxonomy" id="2049346"/>
    <lineage>
        <taxon>Eukaryota</taxon>
        <taxon>Metamonada</taxon>
        <taxon>Preaxostyla</taxon>
        <taxon>Oxymonadida</taxon>
        <taxon>Blattamonas</taxon>
    </lineage>
</organism>
<dbReference type="Proteomes" id="UP001281761">
    <property type="component" value="Unassembled WGS sequence"/>
</dbReference>
<protein>
    <submittedName>
        <fullName evidence="1">Uncharacterized protein</fullName>
    </submittedName>
</protein>
<sequence>MAGKACTCCLAAFSSSVIRINDNAFDPNKHDPISVKVVLSELADEEIPWTSLHSFTSIGIHLSGEVLVGGSVGGRVNGWKEGPEL</sequence>
<keyword evidence="2" id="KW-1185">Reference proteome</keyword>
<evidence type="ECO:0000313" key="2">
    <source>
        <dbReference type="Proteomes" id="UP001281761"/>
    </source>
</evidence>
<name>A0ABQ9X931_9EUKA</name>